<gene>
    <name evidence="3" type="ORF">GGX14DRAFT_344328</name>
</gene>
<dbReference type="Proteomes" id="UP001219525">
    <property type="component" value="Unassembled WGS sequence"/>
</dbReference>
<dbReference type="AlphaFoldDB" id="A0AAD6YVX3"/>
<dbReference type="PANTHER" id="PTHR46535:SF1">
    <property type="entry name" value="NEDD4-BINDING PROTEIN 2"/>
    <property type="match status" value="1"/>
</dbReference>
<feature type="region of interest" description="Disordered" evidence="1">
    <location>
        <begin position="157"/>
        <end position="184"/>
    </location>
</feature>
<comment type="caution">
    <text evidence="3">The sequence shown here is derived from an EMBL/GenBank/DDBJ whole genome shotgun (WGS) entry which is preliminary data.</text>
</comment>
<dbReference type="InterPro" id="IPR002625">
    <property type="entry name" value="Smr_dom"/>
</dbReference>
<dbReference type="PROSITE" id="PS50828">
    <property type="entry name" value="SMR"/>
    <property type="match status" value="1"/>
</dbReference>
<dbReference type="InterPro" id="IPR036063">
    <property type="entry name" value="Smr_dom_sf"/>
</dbReference>
<feature type="domain" description="Smr" evidence="2">
    <location>
        <begin position="502"/>
        <end position="562"/>
    </location>
</feature>
<name>A0AAD6YVX3_9AGAR</name>
<dbReference type="PANTHER" id="PTHR46535">
    <property type="entry name" value="NEDD4-BINDING PROTEIN 2"/>
    <property type="match status" value="1"/>
</dbReference>
<dbReference type="GO" id="GO:0005634">
    <property type="term" value="C:nucleus"/>
    <property type="evidence" value="ECO:0007669"/>
    <property type="project" value="TreeGrafter"/>
</dbReference>
<evidence type="ECO:0000259" key="2">
    <source>
        <dbReference type="PROSITE" id="PS50828"/>
    </source>
</evidence>
<dbReference type="InterPro" id="IPR052772">
    <property type="entry name" value="Endo/PolyKinase_Domain-Protein"/>
</dbReference>
<dbReference type="GO" id="GO:0004519">
    <property type="term" value="F:endonuclease activity"/>
    <property type="evidence" value="ECO:0007669"/>
    <property type="project" value="TreeGrafter"/>
</dbReference>
<evidence type="ECO:0000256" key="1">
    <source>
        <dbReference type="SAM" id="MobiDB-lite"/>
    </source>
</evidence>
<dbReference type="Gene3D" id="3.30.1370.110">
    <property type="match status" value="1"/>
</dbReference>
<accession>A0AAD6YVX3</accession>
<reference evidence="3" key="1">
    <citation type="submission" date="2023-03" db="EMBL/GenBank/DDBJ databases">
        <title>Massive genome expansion in bonnet fungi (Mycena s.s.) driven by repeated elements and novel gene families across ecological guilds.</title>
        <authorList>
            <consortium name="Lawrence Berkeley National Laboratory"/>
            <person name="Harder C.B."/>
            <person name="Miyauchi S."/>
            <person name="Viragh M."/>
            <person name="Kuo A."/>
            <person name="Thoen E."/>
            <person name="Andreopoulos B."/>
            <person name="Lu D."/>
            <person name="Skrede I."/>
            <person name="Drula E."/>
            <person name="Henrissat B."/>
            <person name="Morin E."/>
            <person name="Kohler A."/>
            <person name="Barry K."/>
            <person name="LaButti K."/>
            <person name="Morin E."/>
            <person name="Salamov A."/>
            <person name="Lipzen A."/>
            <person name="Mereny Z."/>
            <person name="Hegedus B."/>
            <person name="Baldrian P."/>
            <person name="Stursova M."/>
            <person name="Weitz H."/>
            <person name="Taylor A."/>
            <person name="Grigoriev I.V."/>
            <person name="Nagy L.G."/>
            <person name="Martin F."/>
            <person name="Kauserud H."/>
        </authorList>
    </citation>
    <scope>NUCLEOTIDE SEQUENCE</scope>
    <source>
        <strain evidence="3">9144</strain>
    </source>
</reference>
<evidence type="ECO:0000313" key="3">
    <source>
        <dbReference type="EMBL" id="KAJ7230491.1"/>
    </source>
</evidence>
<protein>
    <recommendedName>
        <fullName evidence="2">Smr domain-containing protein</fullName>
    </recommendedName>
</protein>
<dbReference type="InterPro" id="IPR013899">
    <property type="entry name" value="DUF1771"/>
</dbReference>
<proteinExistence type="predicted"/>
<sequence length="582" mass="64126">MLADIDLESIQDSPSTSTPQIAALRSNLIELAAHADESQLALDNFSCSDETSSSPDFCTTTTTTSASDLQRSNSFNSPLGFLQATMPHIPIERLVMALSDVDDPDDDLDMWEIIATILSEETEKEMRERDLDEEEMNEIAPVAPWETAETKKAVRKAKKKGNKITLSDVRQQQHARPSASQPSRLRIDDPWVQLTSLSTHIANFLHPHPPSFFLSFFHSPEHARTPYHALCAALSAICASSPSDPDSHTATLYNLLDLFLPAYEDMDEDARTRLVSDVELALGAAQGRGEDAFELVKVLRDLDSDAMERHYNIGVYHSPVASLGDAHNAPTLRSATTALPDGPAATPPPKMKHTFTAPAPSGGKPSPFQWQAVPPRRRARNDAPYEHAMHIPTYHADVNGVRVRPRAGGGGNRFGKGGKGDVGELATYRRRVGESMRKRDELLREAARMWQRGNKRSRGGEVALYFAERAREFQEAVKREALDAARFRVQSKRFTSPDRDTIDLHGVTTAEAIEIVNEILREKTWSSEAPLKVITGRGAHSVGQVSVLKPAVRAALEQDGWVVGQWDGGLTVRGKRGLRGIS</sequence>
<dbReference type="SMART" id="SM01162">
    <property type="entry name" value="DUF1771"/>
    <property type="match status" value="1"/>
</dbReference>
<organism evidence="3 4">
    <name type="scientific">Mycena pura</name>
    <dbReference type="NCBI Taxonomy" id="153505"/>
    <lineage>
        <taxon>Eukaryota</taxon>
        <taxon>Fungi</taxon>
        <taxon>Dikarya</taxon>
        <taxon>Basidiomycota</taxon>
        <taxon>Agaricomycotina</taxon>
        <taxon>Agaricomycetes</taxon>
        <taxon>Agaricomycetidae</taxon>
        <taxon>Agaricales</taxon>
        <taxon>Marasmiineae</taxon>
        <taxon>Mycenaceae</taxon>
        <taxon>Mycena</taxon>
    </lineage>
</organism>
<evidence type="ECO:0000313" key="4">
    <source>
        <dbReference type="Proteomes" id="UP001219525"/>
    </source>
</evidence>
<dbReference type="Pfam" id="PF01713">
    <property type="entry name" value="Smr"/>
    <property type="match status" value="1"/>
</dbReference>
<dbReference type="EMBL" id="JARJCW010000001">
    <property type="protein sequence ID" value="KAJ7230491.1"/>
    <property type="molecule type" value="Genomic_DNA"/>
</dbReference>
<keyword evidence="4" id="KW-1185">Reference proteome</keyword>
<feature type="compositionally biased region" description="Polar residues" evidence="1">
    <location>
        <begin position="164"/>
        <end position="183"/>
    </location>
</feature>
<dbReference type="SUPFAM" id="SSF160443">
    <property type="entry name" value="SMR domain-like"/>
    <property type="match status" value="1"/>
</dbReference>
<dbReference type="SMART" id="SM00463">
    <property type="entry name" value="SMR"/>
    <property type="match status" value="1"/>
</dbReference>